<dbReference type="InterPro" id="IPR007492">
    <property type="entry name" value="LytTR_DNA-bd_dom"/>
</dbReference>
<protein>
    <submittedName>
        <fullName evidence="4">LytTR family DNA-binding domain-containing protein</fullName>
    </submittedName>
</protein>
<dbReference type="InterPro" id="IPR046947">
    <property type="entry name" value="LytR-like"/>
</dbReference>
<dbReference type="EMBL" id="BAABGY010000001">
    <property type="protein sequence ID" value="GAA4319337.1"/>
    <property type="molecule type" value="Genomic_DNA"/>
</dbReference>
<evidence type="ECO:0000313" key="5">
    <source>
        <dbReference type="Proteomes" id="UP001501725"/>
    </source>
</evidence>
<sequence length="221" mass="25045">MARMAMKQLVGQVKDLELVQECEDAMEAYNVLNKQSIDLLFLDIEMPGMTGLELTKNLGHRSPLIIFTTAKTDYAVEAFELNVVDYLVKPISPARFLQAVERAQETVAADKEEVKVEDQEFVFVKDNGILKRINVDEILYLEAMGDYVKVHTPTKFHVLHATLKSIEEKLSPTKFIRVHRSYIVSMSKIDFIQEGVISIGKASVPVADTYRTALNKRLNLL</sequence>
<dbReference type="PROSITE" id="PS50110">
    <property type="entry name" value="RESPONSE_REGULATORY"/>
    <property type="match status" value="1"/>
</dbReference>
<feature type="domain" description="HTH LytTR-type" evidence="3">
    <location>
        <begin position="121"/>
        <end position="220"/>
    </location>
</feature>
<proteinExistence type="predicted"/>
<dbReference type="GO" id="GO:0003677">
    <property type="term" value="F:DNA binding"/>
    <property type="evidence" value="ECO:0007669"/>
    <property type="project" value="UniProtKB-KW"/>
</dbReference>
<dbReference type="SMART" id="SM00448">
    <property type="entry name" value="REC"/>
    <property type="match status" value="1"/>
</dbReference>
<reference evidence="5" key="1">
    <citation type="journal article" date="2019" name="Int. J. Syst. Evol. Microbiol.">
        <title>The Global Catalogue of Microorganisms (GCM) 10K type strain sequencing project: providing services to taxonomists for standard genome sequencing and annotation.</title>
        <authorList>
            <consortium name="The Broad Institute Genomics Platform"/>
            <consortium name="The Broad Institute Genome Sequencing Center for Infectious Disease"/>
            <person name="Wu L."/>
            <person name="Ma J."/>
        </authorList>
    </citation>
    <scope>NUCLEOTIDE SEQUENCE [LARGE SCALE GENOMIC DNA]</scope>
    <source>
        <strain evidence="5">JCM 17919</strain>
    </source>
</reference>
<feature type="domain" description="Response regulatory" evidence="2">
    <location>
        <begin position="1"/>
        <end position="104"/>
    </location>
</feature>
<dbReference type="Gene3D" id="3.40.50.2300">
    <property type="match status" value="1"/>
</dbReference>
<organism evidence="4 5">
    <name type="scientific">Flaviaesturariibacter amylovorans</name>
    <dbReference type="NCBI Taxonomy" id="1084520"/>
    <lineage>
        <taxon>Bacteria</taxon>
        <taxon>Pseudomonadati</taxon>
        <taxon>Bacteroidota</taxon>
        <taxon>Chitinophagia</taxon>
        <taxon>Chitinophagales</taxon>
        <taxon>Chitinophagaceae</taxon>
        <taxon>Flaviaestuariibacter</taxon>
    </lineage>
</organism>
<evidence type="ECO:0000313" key="4">
    <source>
        <dbReference type="EMBL" id="GAA4319337.1"/>
    </source>
</evidence>
<dbReference type="PROSITE" id="PS50930">
    <property type="entry name" value="HTH_LYTTR"/>
    <property type="match status" value="1"/>
</dbReference>
<dbReference type="SMART" id="SM00850">
    <property type="entry name" value="LytTR"/>
    <property type="match status" value="1"/>
</dbReference>
<dbReference type="Pfam" id="PF04397">
    <property type="entry name" value="LytTR"/>
    <property type="match status" value="1"/>
</dbReference>
<dbReference type="PANTHER" id="PTHR37299:SF1">
    <property type="entry name" value="STAGE 0 SPORULATION PROTEIN A HOMOLOG"/>
    <property type="match status" value="1"/>
</dbReference>
<evidence type="ECO:0000256" key="1">
    <source>
        <dbReference type="PROSITE-ProRule" id="PRU00169"/>
    </source>
</evidence>
<dbReference type="PANTHER" id="PTHR37299">
    <property type="entry name" value="TRANSCRIPTIONAL REGULATOR-RELATED"/>
    <property type="match status" value="1"/>
</dbReference>
<evidence type="ECO:0000259" key="3">
    <source>
        <dbReference type="PROSITE" id="PS50930"/>
    </source>
</evidence>
<keyword evidence="1" id="KW-0597">Phosphoprotein</keyword>
<name>A0ABP8G8I6_9BACT</name>
<dbReference type="Proteomes" id="UP001501725">
    <property type="component" value="Unassembled WGS sequence"/>
</dbReference>
<dbReference type="InterPro" id="IPR001789">
    <property type="entry name" value="Sig_transdc_resp-reg_receiver"/>
</dbReference>
<accession>A0ABP8G8I6</accession>
<keyword evidence="4" id="KW-0238">DNA-binding</keyword>
<dbReference type="Gene3D" id="2.40.50.1020">
    <property type="entry name" value="LytTr DNA-binding domain"/>
    <property type="match status" value="1"/>
</dbReference>
<dbReference type="Pfam" id="PF00072">
    <property type="entry name" value="Response_reg"/>
    <property type="match status" value="1"/>
</dbReference>
<dbReference type="InterPro" id="IPR011006">
    <property type="entry name" value="CheY-like_superfamily"/>
</dbReference>
<feature type="modified residue" description="4-aspartylphosphate" evidence="1">
    <location>
        <position position="43"/>
    </location>
</feature>
<gene>
    <name evidence="4" type="ORF">GCM10023184_04030</name>
</gene>
<comment type="caution">
    <text evidence="4">The sequence shown here is derived from an EMBL/GenBank/DDBJ whole genome shotgun (WGS) entry which is preliminary data.</text>
</comment>
<evidence type="ECO:0000259" key="2">
    <source>
        <dbReference type="PROSITE" id="PS50110"/>
    </source>
</evidence>
<keyword evidence="5" id="KW-1185">Reference proteome</keyword>
<dbReference type="SUPFAM" id="SSF52172">
    <property type="entry name" value="CheY-like"/>
    <property type="match status" value="1"/>
</dbReference>